<gene>
    <name evidence="12" type="ORF">HMPREF0872_07950</name>
</gene>
<dbReference type="InterPro" id="IPR038726">
    <property type="entry name" value="PDDEXK_AddAB-type"/>
</dbReference>
<name>A0A096CMK8_9FIRM</name>
<feature type="domain" description="UvrD-like helicase C-terminal" evidence="11">
    <location>
        <begin position="273"/>
        <end position="608"/>
    </location>
</feature>
<dbReference type="Pfam" id="PF21445">
    <property type="entry name" value="ADDB_N"/>
    <property type="match status" value="1"/>
</dbReference>
<dbReference type="Gene3D" id="3.40.50.300">
    <property type="entry name" value="P-loop containing nucleotide triphosphate hydrolases"/>
    <property type="match status" value="3"/>
</dbReference>
<dbReference type="RefSeq" id="WP_038153113.1">
    <property type="nucleotide sequence ID" value="NZ_JRNT01000036.1"/>
</dbReference>
<keyword evidence="9" id="KW-0234">DNA repair</keyword>
<dbReference type="InterPro" id="IPR049035">
    <property type="entry name" value="ADDB_N"/>
</dbReference>
<dbReference type="Pfam" id="PF13361">
    <property type="entry name" value="UvrD_C"/>
    <property type="match status" value="1"/>
</dbReference>
<evidence type="ECO:0000256" key="7">
    <source>
        <dbReference type="ARBA" id="ARBA00022840"/>
    </source>
</evidence>
<evidence type="ECO:0000256" key="2">
    <source>
        <dbReference type="ARBA" id="ARBA00022741"/>
    </source>
</evidence>
<evidence type="ECO:0000256" key="5">
    <source>
        <dbReference type="ARBA" id="ARBA00022806"/>
    </source>
</evidence>
<dbReference type="PANTHER" id="PTHR30591:SF1">
    <property type="entry name" value="RECBCD ENZYME SUBUNIT RECC"/>
    <property type="match status" value="1"/>
</dbReference>
<dbReference type="GO" id="GO:0004527">
    <property type="term" value="F:exonuclease activity"/>
    <property type="evidence" value="ECO:0007669"/>
    <property type="project" value="UniProtKB-KW"/>
</dbReference>
<dbReference type="EMBL" id="JRNT01000036">
    <property type="protein sequence ID" value="KGF46559.1"/>
    <property type="molecule type" value="Genomic_DNA"/>
</dbReference>
<dbReference type="GO" id="GO:0006310">
    <property type="term" value="P:DNA recombination"/>
    <property type="evidence" value="ECO:0007669"/>
    <property type="project" value="TreeGrafter"/>
</dbReference>
<keyword evidence="2" id="KW-0547">Nucleotide-binding</keyword>
<keyword evidence="13" id="KW-1185">Reference proteome</keyword>
<dbReference type="InterPro" id="IPR011335">
    <property type="entry name" value="Restrct_endonuc-II-like"/>
</dbReference>
<dbReference type="SUPFAM" id="SSF52980">
    <property type="entry name" value="Restriction endonuclease-like"/>
    <property type="match status" value="1"/>
</dbReference>
<dbReference type="GO" id="GO:0005524">
    <property type="term" value="F:ATP binding"/>
    <property type="evidence" value="ECO:0007669"/>
    <property type="project" value="UniProtKB-KW"/>
</dbReference>
<keyword evidence="6" id="KW-0269">Exonuclease</keyword>
<feature type="region of interest" description="Disordered" evidence="10">
    <location>
        <begin position="335"/>
        <end position="355"/>
    </location>
</feature>
<dbReference type="GO" id="GO:0004386">
    <property type="term" value="F:helicase activity"/>
    <property type="evidence" value="ECO:0007669"/>
    <property type="project" value="UniProtKB-KW"/>
</dbReference>
<dbReference type="PROSITE" id="PS51217">
    <property type="entry name" value="UVRD_HELICASE_CTER"/>
    <property type="match status" value="1"/>
</dbReference>
<reference evidence="12 13" key="1">
    <citation type="submission" date="2014-07" db="EMBL/GenBank/DDBJ databases">
        <authorList>
            <person name="McCorrison J."/>
            <person name="Sanka R."/>
            <person name="Torralba M."/>
            <person name="Gillis M."/>
            <person name="Haft D.H."/>
            <person name="Methe B."/>
            <person name="Sutton G."/>
            <person name="Nelson K.E."/>
        </authorList>
    </citation>
    <scope>NUCLEOTIDE SEQUENCE [LARGE SCALE GENOMIC DNA]</scope>
    <source>
        <strain evidence="12 13">DNF00314</strain>
    </source>
</reference>
<dbReference type="Proteomes" id="UP000029628">
    <property type="component" value="Unassembled WGS sequence"/>
</dbReference>
<evidence type="ECO:0000256" key="4">
    <source>
        <dbReference type="ARBA" id="ARBA00022801"/>
    </source>
</evidence>
<evidence type="ECO:0000256" key="6">
    <source>
        <dbReference type="ARBA" id="ARBA00022839"/>
    </source>
</evidence>
<evidence type="ECO:0000313" key="12">
    <source>
        <dbReference type="EMBL" id="KGF46559.1"/>
    </source>
</evidence>
<dbReference type="Gene3D" id="6.10.140.1030">
    <property type="match status" value="1"/>
</dbReference>
<evidence type="ECO:0000256" key="3">
    <source>
        <dbReference type="ARBA" id="ARBA00022763"/>
    </source>
</evidence>
<evidence type="ECO:0000256" key="8">
    <source>
        <dbReference type="ARBA" id="ARBA00023125"/>
    </source>
</evidence>
<organism evidence="12 13">
    <name type="scientific">Veillonella montpellierensis DNF00314</name>
    <dbReference type="NCBI Taxonomy" id="1401067"/>
    <lineage>
        <taxon>Bacteria</taxon>
        <taxon>Bacillati</taxon>
        <taxon>Bacillota</taxon>
        <taxon>Negativicutes</taxon>
        <taxon>Veillonellales</taxon>
        <taxon>Veillonellaceae</taxon>
        <taxon>Veillonella</taxon>
    </lineage>
</organism>
<proteinExistence type="predicted"/>
<dbReference type="eggNOG" id="COG3857">
    <property type="taxonomic scope" value="Bacteria"/>
</dbReference>
<dbReference type="GO" id="GO:0003677">
    <property type="term" value="F:DNA binding"/>
    <property type="evidence" value="ECO:0007669"/>
    <property type="project" value="UniProtKB-KW"/>
</dbReference>
<evidence type="ECO:0000256" key="1">
    <source>
        <dbReference type="ARBA" id="ARBA00022722"/>
    </source>
</evidence>
<keyword evidence="5" id="KW-0347">Helicase</keyword>
<dbReference type="Pfam" id="PF12705">
    <property type="entry name" value="PDDEXK_1"/>
    <property type="match status" value="1"/>
</dbReference>
<dbReference type="Gene3D" id="3.90.320.10">
    <property type="match status" value="1"/>
</dbReference>
<keyword evidence="7" id="KW-0067">ATP-binding</keyword>
<protein>
    <recommendedName>
        <fullName evidence="11">UvrD-like helicase C-terminal domain-containing protein</fullName>
    </recommendedName>
</protein>
<accession>A0A096CMK8</accession>
<keyword evidence="8" id="KW-0238">DNA-binding</keyword>
<evidence type="ECO:0000313" key="13">
    <source>
        <dbReference type="Proteomes" id="UP000029628"/>
    </source>
</evidence>
<evidence type="ECO:0000259" key="11">
    <source>
        <dbReference type="PROSITE" id="PS51217"/>
    </source>
</evidence>
<keyword evidence="3" id="KW-0227">DNA damage</keyword>
<dbReference type="InterPro" id="IPR011604">
    <property type="entry name" value="PDDEXK-like_dom_sf"/>
</dbReference>
<evidence type="ECO:0000256" key="9">
    <source>
        <dbReference type="ARBA" id="ARBA00023204"/>
    </source>
</evidence>
<dbReference type="InterPro" id="IPR027417">
    <property type="entry name" value="P-loop_NTPase"/>
</dbReference>
<dbReference type="GO" id="GO:0006281">
    <property type="term" value="P:DNA repair"/>
    <property type="evidence" value="ECO:0007669"/>
    <property type="project" value="UniProtKB-KW"/>
</dbReference>
<evidence type="ECO:0000256" key="10">
    <source>
        <dbReference type="SAM" id="MobiDB-lite"/>
    </source>
</evidence>
<keyword evidence="1" id="KW-0540">Nuclease</keyword>
<dbReference type="InterPro" id="IPR014017">
    <property type="entry name" value="DNA_helicase_UvrD-like_C"/>
</dbReference>
<sequence>MGLSIYMGRAGTGKTYACYEKIKDIIDTCPGEQIILLVPEPATYQVERELAAHMPQGGFTTVRVVGFRRLAYQVFQSIGKVRSNSISKVGRNLLLRLIMKREGASLDILQQAAKQPHFSDVLQSIFSECQAFKVSSQELVTGARQIESTNIVLSRKLQELAKIMESYEAALAVQGQVDADPIEELIGLLDDTPLLKQAHIVVDGFHWFTPVQYELLYNLFDRAKESIITITLPTNPKEREKYRQRGTLFNRPWEVFDTLCQRYGTHVTIRNFTKTYRYKSPVLASLEADFFQSPAKNNTSHETIEVVEGYHREREVDAVCRKIVSYIYGDDGITNDTQATRSTRKDVENASKNRNRSSRRWRDMMIILRESETYGDILEKTLRRYEIPYFIDRQHPMDTHPVSELLLAVLEVVQYPFNHDAMFRMLKTDLFPLSREAVDELENYCLEFGIREHMWQCDRWQYTRQSNRHNEEILAQEEARLKRVNMHRQYIMEILEPWYQFANASHTGREWGEQFYQLLVHMDIPDQLRQWCQLAQEEGDTKTVAAHEQMYKRVMDMIDEIMLLATDDILSLDEMALLMQEGLRDVNYSIVPPTLDHVVITTVERGYNLSRPIVFVMGLNEGVFPQRMGDEGLLRDADRQELAQIGITLAAGALGKTYHENFLFYLACTRASEHVYLSLAATDEEGVGLEKSLSIDRLMKKGFVQTILSAPLAIDDDHIENYIWRIPQSISLLSAQFGNVLKGCEIAPIWWGLYEWLRTSSQRPLLAQAVRGLMDSNTVPLIHGDVVRALFLKEHADHQDMVGSVTRLEKYQTCPFKFYAEYGLRLQERPIKSFGAPEIGTFLHECLRMLGMELLAQQQQWRDMSDEEQAEICEKIVENIANTPAFQRDESDAYQNNLQIRLLKTLQKTVQRLCDWSRKSRFNTKYLEQSFGSNYQSWKPLYIDVSEHTSIRLEGQIDRIDEYNDGHTTYGMIIDYKTGGASVSASDIYYGLKLQLVTYLLALEQLEKDHSMIPAAVLYTYVRNPRLSKPFLTEKEAKKVAKDDTSLHNTGYFIHDLDVLDTIDDTYRLTPSSYVPVKLTTKGNVYSTSLPKLKTASEFHTLTNYASRMMASIGTHITKGIFPISPYQLDKKIPCSYCEYRSLCRFDGTRNSYRYIHKKQEQEALEAMKKGDELYEVD</sequence>
<dbReference type="SUPFAM" id="SSF52540">
    <property type="entry name" value="P-loop containing nucleoside triphosphate hydrolases"/>
    <property type="match status" value="2"/>
</dbReference>
<comment type="caution">
    <text evidence="12">The sequence shown here is derived from an EMBL/GenBank/DDBJ whole genome shotgun (WGS) entry which is preliminary data.</text>
</comment>
<dbReference type="AlphaFoldDB" id="A0A096CMK8"/>
<dbReference type="PANTHER" id="PTHR30591">
    <property type="entry name" value="RECBCD ENZYME SUBUNIT RECC"/>
    <property type="match status" value="1"/>
</dbReference>
<keyword evidence="4" id="KW-0378">Hydrolase</keyword>